<name>A0A835E6Y1_9POAL</name>
<accession>A0A835E6Y1</accession>
<organism evidence="2 4">
    <name type="scientific">Digitaria exilis</name>
    <dbReference type="NCBI Taxonomy" id="1010633"/>
    <lineage>
        <taxon>Eukaryota</taxon>
        <taxon>Viridiplantae</taxon>
        <taxon>Streptophyta</taxon>
        <taxon>Embryophyta</taxon>
        <taxon>Tracheophyta</taxon>
        <taxon>Spermatophyta</taxon>
        <taxon>Magnoliopsida</taxon>
        <taxon>Liliopsida</taxon>
        <taxon>Poales</taxon>
        <taxon>Poaceae</taxon>
        <taxon>PACMAD clade</taxon>
        <taxon>Panicoideae</taxon>
        <taxon>Panicodae</taxon>
        <taxon>Paniceae</taxon>
        <taxon>Anthephorinae</taxon>
        <taxon>Digitaria</taxon>
    </lineage>
</organism>
<evidence type="ECO:0000256" key="1">
    <source>
        <dbReference type="SAM" id="Phobius"/>
    </source>
</evidence>
<dbReference type="InterPro" id="IPR035513">
    <property type="entry name" value="Invertase/methylesterase_inhib"/>
</dbReference>
<evidence type="ECO:0000313" key="3">
    <source>
        <dbReference type="EMBL" id="KAF8775744.1"/>
    </source>
</evidence>
<dbReference type="SUPFAM" id="SSF101148">
    <property type="entry name" value="Plant invertase/pectin methylesterase inhibitor"/>
    <property type="match status" value="1"/>
</dbReference>
<dbReference type="EMBL" id="JACEFO010000280">
    <property type="protein sequence ID" value="KAF8775744.1"/>
    <property type="molecule type" value="Genomic_DNA"/>
</dbReference>
<keyword evidence="1" id="KW-0812">Transmembrane</keyword>
<dbReference type="OrthoDB" id="676883at2759"/>
<evidence type="ECO:0000313" key="4">
    <source>
        <dbReference type="Proteomes" id="UP000636709"/>
    </source>
</evidence>
<keyword evidence="1" id="KW-0472">Membrane</keyword>
<dbReference type="PANTHER" id="PTHR34838">
    <property type="entry name" value="OS08G0142100 PROTEIN-RELATED"/>
    <property type="match status" value="1"/>
</dbReference>
<sequence length="156" mass="17401">MPGKPMRMYEDCMGTLGARNQVIGRKSIYEASEYVYVAVLVAEQGYFLTVFGMMFALDNASIPGEEKAAYELCIHDYQEADAAMNRTSYRLERVRKGLPEHCGVNLGDEYRAALRGLGACRDSLAKLPNSPLLDVVKNNYDRTMVAYMVGKLIGIK</sequence>
<gene>
    <name evidence="3" type="ORF">HU200_004265</name>
    <name evidence="2" type="ORF">HU200_050977</name>
</gene>
<keyword evidence="1" id="KW-1133">Transmembrane helix</keyword>
<proteinExistence type="predicted"/>
<keyword evidence="4" id="KW-1185">Reference proteome</keyword>
<dbReference type="PANTHER" id="PTHR34838:SF2">
    <property type="entry name" value="OS08G0142500 PROTEIN"/>
    <property type="match status" value="1"/>
</dbReference>
<protein>
    <submittedName>
        <fullName evidence="2">Uncharacterized protein</fullName>
    </submittedName>
</protein>
<comment type="caution">
    <text evidence="2">The sequence shown here is derived from an EMBL/GenBank/DDBJ whole genome shotgun (WGS) entry which is preliminary data.</text>
</comment>
<reference evidence="2" key="1">
    <citation type="submission" date="2020-07" db="EMBL/GenBank/DDBJ databases">
        <title>Genome sequence and genetic diversity analysis of an under-domesticated orphan crop, white fonio (Digitaria exilis).</title>
        <authorList>
            <person name="Bennetzen J.L."/>
            <person name="Chen S."/>
            <person name="Ma X."/>
            <person name="Wang X."/>
            <person name="Yssel A.E.J."/>
            <person name="Chaluvadi S.R."/>
            <person name="Johnson M."/>
            <person name="Gangashetty P."/>
            <person name="Hamidou F."/>
            <person name="Sanogo M.D."/>
            <person name="Zwaenepoel A."/>
            <person name="Wallace J."/>
            <person name="Van De Peer Y."/>
            <person name="Van Deynze A."/>
        </authorList>
    </citation>
    <scope>NUCLEOTIDE SEQUENCE</scope>
    <source>
        <tissue evidence="2">Leaves</tissue>
    </source>
</reference>
<feature type="transmembrane region" description="Helical" evidence="1">
    <location>
        <begin position="34"/>
        <end position="57"/>
    </location>
</feature>
<dbReference type="EMBL" id="JACEFO010002268">
    <property type="protein sequence ID" value="KAF8669805.1"/>
    <property type="molecule type" value="Genomic_DNA"/>
</dbReference>
<evidence type="ECO:0000313" key="2">
    <source>
        <dbReference type="EMBL" id="KAF8669805.1"/>
    </source>
</evidence>
<dbReference type="AlphaFoldDB" id="A0A835E6Y1"/>
<dbReference type="Proteomes" id="UP000636709">
    <property type="component" value="Unassembled WGS sequence"/>
</dbReference>